<keyword evidence="1" id="KW-0479">Metal-binding</keyword>
<dbReference type="Pfam" id="PF04434">
    <property type="entry name" value="SWIM"/>
    <property type="match status" value="1"/>
</dbReference>
<feature type="region of interest" description="Disordered" evidence="2">
    <location>
        <begin position="559"/>
        <end position="578"/>
    </location>
</feature>
<evidence type="ECO:0000256" key="2">
    <source>
        <dbReference type="SAM" id="MobiDB-lite"/>
    </source>
</evidence>
<keyword evidence="5" id="KW-1185">Reference proteome</keyword>
<keyword evidence="1" id="KW-0863">Zinc-finger</keyword>
<dbReference type="AlphaFoldDB" id="A0A8J3BYR5"/>
<feature type="domain" description="SWIM-type" evidence="3">
    <location>
        <begin position="43"/>
        <end position="76"/>
    </location>
</feature>
<dbReference type="Proteomes" id="UP000656042">
    <property type="component" value="Unassembled WGS sequence"/>
</dbReference>
<dbReference type="PROSITE" id="PS50966">
    <property type="entry name" value="ZF_SWIM"/>
    <property type="match status" value="1"/>
</dbReference>
<dbReference type="InterPro" id="IPR007527">
    <property type="entry name" value="Znf_SWIM"/>
</dbReference>
<feature type="region of interest" description="Disordered" evidence="2">
    <location>
        <begin position="106"/>
        <end position="184"/>
    </location>
</feature>
<dbReference type="InterPro" id="IPR043746">
    <property type="entry name" value="DUF5691"/>
</dbReference>
<evidence type="ECO:0000259" key="3">
    <source>
        <dbReference type="PROSITE" id="PS50966"/>
    </source>
</evidence>
<reference evidence="4" key="2">
    <citation type="submission" date="2020-09" db="EMBL/GenBank/DDBJ databases">
        <authorList>
            <person name="Sun Q."/>
            <person name="Zhou Y."/>
        </authorList>
    </citation>
    <scope>NUCLEOTIDE SEQUENCE</scope>
    <source>
        <strain evidence="4">CGMCC 4.7299</strain>
    </source>
</reference>
<proteinExistence type="predicted"/>
<feature type="compositionally biased region" description="Gly residues" evidence="2">
    <location>
        <begin position="124"/>
        <end position="162"/>
    </location>
</feature>
<gene>
    <name evidence="4" type="ORF">GCM10012284_18330</name>
</gene>
<sequence>MTALAPDASSLRAAHGLSGRWLESGARDGVLWGECRGSGKGSYLACVDTSGPAYKCSCPSRKFPCKHALGLMLRWADGHLGRADMPSAVHDWVAARAARAARAAGAAPSSGAPGSGAASSGAAETGGGETGGGETGGTGTGGTGTGGTGTGGTGTGGTGTGGTADPAAARRRAEQRSERVAGGMTELRRWLDDQVEQGLAGTQRAGYAPFETMAARLVDAQAPGAAGAVRRMGAIAGIGPHWADRLLAEMALLRLLTDGHDRLDSLDPGLAATVRARIGFPVTREQVLAGPRVRDDWLVLGEVITEDGPLLARRTWLHGTATGRFALLLAFAAPGRQWETEAVPGTAVDAELCFYPGAPALRAVIADRRATAGAPPPPAAAQPFRAALAAWSAALAAEPWRRDMPVLLAGAVPTADGWLVDRHGDALPLAPGHREPWWLLAAAGGAPVTVAAEWSPEGLAPLAAWVRGRYVRATGRVPDPRPAATPPELPPELLATALVGTGRRTADTGSVRVGDRRLSLATAGGSDGVTVPPTGSAGPASLLAAAGAAVVYRRAGVSPASGRRPVSRAPDETAAPLPSPASARLVRILEGGVPGGSAATHEILAQWLALAARHGGRVPPESLPALLDTGRRQSAVRPAIARVGGRRAGWLAAMQPPWQWLLAEEPGAPAADDPAVWETGTGGERLAYLRRLRARDPAAARELIDDAWAGESAGERERLVTVLGDGLSTDDEPLLERALDDRRKEVREAALDLLRALPGSAVCHRMGERARTAVRLERRSVGRDRLVVEPPTDLDAGLRRDGVTAQPPRGAGISAWLLEEIVAGTPLEIWTDDVGRDPAGVLALARGHDWEAPLLHGWARAAVTQRAPSWAAALVAHDARRNTVGLREAVRWELHLVLPPDELAAVAADFLRRADHLANRLLAVHRGVWPEELATTVVETVAQRARADRHSWQLAELCRAAALGLPSAYAPVVQRLADQLGQESAEPSRVRPVAELAGTLTFRHEMHLEFE</sequence>
<evidence type="ECO:0000256" key="1">
    <source>
        <dbReference type="PROSITE-ProRule" id="PRU00325"/>
    </source>
</evidence>
<evidence type="ECO:0000313" key="5">
    <source>
        <dbReference type="Proteomes" id="UP000656042"/>
    </source>
</evidence>
<organism evidence="4 5">
    <name type="scientific">Mangrovihabitans endophyticus</name>
    <dbReference type="NCBI Taxonomy" id="1751298"/>
    <lineage>
        <taxon>Bacteria</taxon>
        <taxon>Bacillati</taxon>
        <taxon>Actinomycetota</taxon>
        <taxon>Actinomycetes</taxon>
        <taxon>Micromonosporales</taxon>
        <taxon>Micromonosporaceae</taxon>
        <taxon>Mangrovihabitans</taxon>
    </lineage>
</organism>
<protein>
    <recommendedName>
        <fullName evidence="3">SWIM-type domain-containing protein</fullName>
    </recommendedName>
</protein>
<reference evidence="4" key="1">
    <citation type="journal article" date="2014" name="Int. J. Syst. Evol. Microbiol.">
        <title>Complete genome sequence of Corynebacterium casei LMG S-19264T (=DSM 44701T), isolated from a smear-ripened cheese.</title>
        <authorList>
            <consortium name="US DOE Joint Genome Institute (JGI-PGF)"/>
            <person name="Walter F."/>
            <person name="Albersmeier A."/>
            <person name="Kalinowski J."/>
            <person name="Ruckert C."/>
        </authorList>
    </citation>
    <scope>NUCLEOTIDE SEQUENCE</scope>
    <source>
        <strain evidence="4">CGMCC 4.7299</strain>
    </source>
</reference>
<name>A0A8J3BYR5_9ACTN</name>
<comment type="caution">
    <text evidence="4">The sequence shown here is derived from an EMBL/GenBank/DDBJ whole genome shotgun (WGS) entry which is preliminary data.</text>
</comment>
<dbReference type="EMBL" id="BMMX01000005">
    <property type="protein sequence ID" value="GGK84453.1"/>
    <property type="molecule type" value="Genomic_DNA"/>
</dbReference>
<accession>A0A8J3BYR5</accession>
<keyword evidence="1" id="KW-0862">Zinc</keyword>
<evidence type="ECO:0000313" key="4">
    <source>
        <dbReference type="EMBL" id="GGK84453.1"/>
    </source>
</evidence>
<dbReference type="GO" id="GO:0008270">
    <property type="term" value="F:zinc ion binding"/>
    <property type="evidence" value="ECO:0007669"/>
    <property type="project" value="UniProtKB-KW"/>
</dbReference>
<feature type="compositionally biased region" description="Low complexity" evidence="2">
    <location>
        <begin position="106"/>
        <end position="123"/>
    </location>
</feature>
<dbReference type="Pfam" id="PF18944">
    <property type="entry name" value="DUF5691"/>
    <property type="match status" value="1"/>
</dbReference>